<feature type="transmembrane region" description="Helical" evidence="2">
    <location>
        <begin position="142"/>
        <end position="161"/>
    </location>
</feature>
<dbReference type="PANTHER" id="PTHR38434:SF1">
    <property type="entry name" value="BLL2549 PROTEIN"/>
    <property type="match status" value="1"/>
</dbReference>
<reference evidence="4" key="1">
    <citation type="journal article" date="2019" name="Int. J. Syst. Evol. Microbiol.">
        <title>The Global Catalogue of Microorganisms (GCM) 10K type strain sequencing project: providing services to taxonomists for standard genome sequencing and annotation.</title>
        <authorList>
            <consortium name="The Broad Institute Genomics Platform"/>
            <consortium name="The Broad Institute Genome Sequencing Center for Infectious Disease"/>
            <person name="Wu L."/>
            <person name="Ma J."/>
        </authorList>
    </citation>
    <scope>NUCLEOTIDE SEQUENCE [LARGE SCALE GENOMIC DNA]</scope>
    <source>
        <strain evidence="4">JCM 17728</strain>
    </source>
</reference>
<feature type="transmembrane region" description="Helical" evidence="2">
    <location>
        <begin position="713"/>
        <end position="734"/>
    </location>
</feature>
<protein>
    <submittedName>
        <fullName evidence="3">DUF2339 domain-containing protein</fullName>
    </submittedName>
</protein>
<keyword evidence="4" id="KW-1185">Reference proteome</keyword>
<evidence type="ECO:0000256" key="1">
    <source>
        <dbReference type="SAM" id="MobiDB-lite"/>
    </source>
</evidence>
<sequence>MDGIIGFLLLLALFVVLGAIFGWVAFFRTSRLDEAYQRLAADYKKLKQQVREQSSTSQQTVDKTNQTLKHSPSSMSDKPNPERLATKAVTQPTATASTKQTAPKTTQVPSTSAKPTSTTPPKKTSRQPKPQADWQRSLVENWMIWLGGISVGLAGIFMVKYSIDAGMLGPKTQISMAIITGIVLHIAAEWLRRRNKGSDPVFASLAGGASITLYAALLAALHVYHLVEPGTIFIALAIVSLFTMGMALLHGPVLAILGLIGAYVVPILVSTGSGNMVAALIYTLIISASALLLTRYVFRNWLWWSIIAGSLGWWALSLTTNQADDFRAIYLAILAWALLAIPYFDWLLSGKRDSNEHQTLTPTISIASRSFSVLQLVLSLILLAWGISMYAEGYGALRFALWSPLIIVSFFAAQGRKQLCLLPWLALVIQWFVWFAIGFEQQTGHAAYQFRALPDNLTQHFLTFAGLSALLYSGFAVWQWLRQGFSHPRASLALLAPLIWLSLSYLQVHGHTQSLYWGSVALGIGLSYALIAGLRLKRSSTDDVALWFTLSAHFAYSLAAVLFFREAMLSLALAAQMVSLAWLTKRYSFPWLQLLLKVVVSAVVIRLTLNPWLADYPTDIHWSIYTYGGSTAFAFLASRLCSDGGKIKLWLEAASLHLLVLTLGTELRYWLYDGAIFSEQYHLTEAAINTSLWAGLSLVYYRRATISDQLASFYRLCSNILLILASASYVIAVIPKNPWWNSNVISDTPIFNLLLLAYGAPIILALLVALYHQPKSRSFAFKVSGFALFLFITLEIRHLWKGSDMLLTYSTGHGELYTYSVVWMLLAIAAVLFGANWQNKLLNKTGMALLAVVIGKIFLIDMSGLDGLWRVASFMGLGLALLGLAWLYRRVTTDTDNNTSS</sequence>
<name>A0ABP8IJD8_9GAMM</name>
<feature type="region of interest" description="Disordered" evidence="1">
    <location>
        <begin position="50"/>
        <end position="133"/>
    </location>
</feature>
<feature type="transmembrane region" description="Helical" evidence="2">
    <location>
        <begin position="595"/>
        <end position="614"/>
    </location>
</feature>
<feature type="transmembrane region" description="Helical" evidence="2">
    <location>
        <begin position="230"/>
        <end position="248"/>
    </location>
</feature>
<comment type="caution">
    <text evidence="3">The sequence shown here is derived from an EMBL/GenBank/DDBJ whole genome shotgun (WGS) entry which is preliminary data.</text>
</comment>
<feature type="compositionally biased region" description="Low complexity" evidence="1">
    <location>
        <begin position="109"/>
        <end position="130"/>
    </location>
</feature>
<keyword evidence="2" id="KW-0472">Membrane</keyword>
<gene>
    <name evidence="3" type="ORF">GCM10023151_11640</name>
</gene>
<feature type="transmembrane region" description="Helical" evidence="2">
    <location>
        <begin position="871"/>
        <end position="888"/>
    </location>
</feature>
<dbReference type="InterPro" id="IPR019286">
    <property type="entry name" value="DUF2339_TM"/>
</dbReference>
<feature type="transmembrane region" description="Helical" evidence="2">
    <location>
        <begin position="544"/>
        <end position="561"/>
    </location>
</feature>
<feature type="transmembrane region" description="Helical" evidence="2">
    <location>
        <begin position="419"/>
        <end position="437"/>
    </location>
</feature>
<feature type="transmembrane region" description="Helical" evidence="2">
    <location>
        <begin position="301"/>
        <end position="316"/>
    </location>
</feature>
<feature type="transmembrane region" description="Helical" evidence="2">
    <location>
        <begin position="683"/>
        <end position="701"/>
    </location>
</feature>
<feature type="compositionally biased region" description="Polar residues" evidence="1">
    <location>
        <begin position="88"/>
        <end position="108"/>
    </location>
</feature>
<feature type="transmembrane region" description="Helical" evidence="2">
    <location>
        <begin position="253"/>
        <end position="270"/>
    </location>
</feature>
<proteinExistence type="predicted"/>
<dbReference type="InterPro" id="IPR014600">
    <property type="entry name" value="UCP035905_mem"/>
</dbReference>
<evidence type="ECO:0000313" key="4">
    <source>
        <dbReference type="Proteomes" id="UP001501011"/>
    </source>
</evidence>
<feature type="transmembrane region" description="Helical" evidence="2">
    <location>
        <begin position="203"/>
        <end position="224"/>
    </location>
</feature>
<dbReference type="PANTHER" id="PTHR38434">
    <property type="entry name" value="BLL2549 PROTEIN"/>
    <property type="match status" value="1"/>
</dbReference>
<feature type="transmembrane region" description="Helical" evidence="2">
    <location>
        <begin position="620"/>
        <end position="637"/>
    </location>
</feature>
<dbReference type="EMBL" id="BAABFV010000001">
    <property type="protein sequence ID" value="GAA4360088.1"/>
    <property type="molecule type" value="Genomic_DNA"/>
</dbReference>
<feature type="transmembrane region" description="Helical" evidence="2">
    <location>
        <begin position="847"/>
        <end position="865"/>
    </location>
</feature>
<evidence type="ECO:0000313" key="3">
    <source>
        <dbReference type="EMBL" id="GAA4360088.1"/>
    </source>
</evidence>
<feature type="transmembrane region" description="Helical" evidence="2">
    <location>
        <begin position="369"/>
        <end position="387"/>
    </location>
</feature>
<feature type="transmembrane region" description="Helical" evidence="2">
    <location>
        <begin position="514"/>
        <end position="532"/>
    </location>
</feature>
<dbReference type="Pfam" id="PF10101">
    <property type="entry name" value="DUF2339"/>
    <property type="match status" value="1"/>
</dbReference>
<feature type="transmembrane region" description="Helical" evidence="2">
    <location>
        <begin position="276"/>
        <end position="294"/>
    </location>
</feature>
<feature type="transmembrane region" description="Helical" evidence="2">
    <location>
        <begin position="750"/>
        <end position="772"/>
    </location>
</feature>
<feature type="compositionally biased region" description="Polar residues" evidence="1">
    <location>
        <begin position="51"/>
        <end position="77"/>
    </location>
</feature>
<feature type="transmembrane region" description="Helical" evidence="2">
    <location>
        <begin position="816"/>
        <end position="835"/>
    </location>
</feature>
<feature type="transmembrane region" description="Helical" evidence="2">
    <location>
        <begin position="6"/>
        <end position="27"/>
    </location>
</feature>
<keyword evidence="2" id="KW-1133">Transmembrane helix</keyword>
<organism evidence="3 4">
    <name type="scientific">Kangiella marina</name>
    <dbReference type="NCBI Taxonomy" id="1079178"/>
    <lineage>
        <taxon>Bacteria</taxon>
        <taxon>Pseudomonadati</taxon>
        <taxon>Pseudomonadota</taxon>
        <taxon>Gammaproteobacteria</taxon>
        <taxon>Kangiellales</taxon>
        <taxon>Kangiellaceae</taxon>
        <taxon>Kangiella</taxon>
    </lineage>
</organism>
<feature type="transmembrane region" description="Helical" evidence="2">
    <location>
        <begin position="779"/>
        <end position="796"/>
    </location>
</feature>
<dbReference type="Proteomes" id="UP001501011">
    <property type="component" value="Unassembled WGS sequence"/>
</dbReference>
<dbReference type="PIRSF" id="PIRSF035905">
    <property type="entry name" value="UCP035905_mp"/>
    <property type="match status" value="1"/>
</dbReference>
<keyword evidence="2" id="KW-0812">Transmembrane</keyword>
<feature type="transmembrane region" description="Helical" evidence="2">
    <location>
        <begin position="457"/>
        <end position="478"/>
    </location>
</feature>
<dbReference type="RefSeq" id="WP_345292262.1">
    <property type="nucleotide sequence ID" value="NZ_BAABFV010000001.1"/>
</dbReference>
<feature type="transmembrane region" description="Helical" evidence="2">
    <location>
        <begin position="393"/>
        <end position="412"/>
    </location>
</feature>
<feature type="transmembrane region" description="Helical" evidence="2">
    <location>
        <begin position="328"/>
        <end position="348"/>
    </location>
</feature>
<evidence type="ECO:0000256" key="2">
    <source>
        <dbReference type="SAM" id="Phobius"/>
    </source>
</evidence>
<accession>A0ABP8IJD8</accession>
<feature type="transmembrane region" description="Helical" evidence="2">
    <location>
        <begin position="173"/>
        <end position="191"/>
    </location>
</feature>
<feature type="transmembrane region" description="Helical" evidence="2">
    <location>
        <begin position="649"/>
        <end position="671"/>
    </location>
</feature>